<proteinExistence type="predicted"/>
<evidence type="ECO:0000313" key="2">
    <source>
        <dbReference type="EMBL" id="KAK7360590.1"/>
    </source>
</evidence>
<comment type="caution">
    <text evidence="2">The sequence shown here is derived from an EMBL/GenBank/DDBJ whole genome shotgun (WGS) entry which is preliminary data.</text>
</comment>
<name>A0AAN9R366_CANGL</name>
<keyword evidence="1" id="KW-0472">Membrane</keyword>
<organism evidence="2 3">
    <name type="scientific">Canavalia gladiata</name>
    <name type="common">Sword bean</name>
    <name type="synonym">Dolichos gladiatus</name>
    <dbReference type="NCBI Taxonomy" id="3824"/>
    <lineage>
        <taxon>Eukaryota</taxon>
        <taxon>Viridiplantae</taxon>
        <taxon>Streptophyta</taxon>
        <taxon>Embryophyta</taxon>
        <taxon>Tracheophyta</taxon>
        <taxon>Spermatophyta</taxon>
        <taxon>Magnoliopsida</taxon>
        <taxon>eudicotyledons</taxon>
        <taxon>Gunneridae</taxon>
        <taxon>Pentapetalae</taxon>
        <taxon>rosids</taxon>
        <taxon>fabids</taxon>
        <taxon>Fabales</taxon>
        <taxon>Fabaceae</taxon>
        <taxon>Papilionoideae</taxon>
        <taxon>50 kb inversion clade</taxon>
        <taxon>NPAAA clade</taxon>
        <taxon>indigoferoid/millettioid clade</taxon>
        <taxon>Phaseoleae</taxon>
        <taxon>Canavalia</taxon>
    </lineage>
</organism>
<feature type="transmembrane region" description="Helical" evidence="1">
    <location>
        <begin position="102"/>
        <end position="122"/>
    </location>
</feature>
<dbReference type="EMBL" id="JAYMYQ010000001">
    <property type="protein sequence ID" value="KAK7360590.1"/>
    <property type="molecule type" value="Genomic_DNA"/>
</dbReference>
<protein>
    <submittedName>
        <fullName evidence="2">Uncharacterized protein</fullName>
    </submittedName>
</protein>
<gene>
    <name evidence="2" type="ORF">VNO77_02597</name>
</gene>
<dbReference type="Proteomes" id="UP001367508">
    <property type="component" value="Unassembled WGS sequence"/>
</dbReference>
<evidence type="ECO:0000313" key="3">
    <source>
        <dbReference type="Proteomes" id="UP001367508"/>
    </source>
</evidence>
<keyword evidence="1" id="KW-0812">Transmembrane</keyword>
<keyword evidence="3" id="KW-1185">Reference proteome</keyword>
<dbReference type="AlphaFoldDB" id="A0AAN9R366"/>
<evidence type="ECO:0000256" key="1">
    <source>
        <dbReference type="SAM" id="Phobius"/>
    </source>
</evidence>
<reference evidence="2 3" key="1">
    <citation type="submission" date="2024-01" db="EMBL/GenBank/DDBJ databases">
        <title>The genomes of 5 underutilized Papilionoideae crops provide insights into root nodulation and disease resistanc.</title>
        <authorList>
            <person name="Jiang F."/>
        </authorList>
    </citation>
    <scope>NUCLEOTIDE SEQUENCE [LARGE SCALE GENOMIC DNA]</scope>
    <source>
        <strain evidence="2">LVBAO_FW01</strain>
        <tissue evidence="2">Leaves</tissue>
    </source>
</reference>
<accession>A0AAN9R366</accession>
<keyword evidence="1" id="KW-1133">Transmembrane helix</keyword>
<feature type="transmembrane region" description="Helical" evidence="1">
    <location>
        <begin position="134"/>
        <end position="150"/>
    </location>
</feature>
<sequence length="151" mass="17045">MCSLRMRILHWISWDYKDTILKDDRIWLAHLKSPFKNLALTFPHLHRLSPAASTQAPSACGVKKDLQVILTFTLSFSQSAPLSPLHRSSLSSFYKFLDSEVIAYHSVYVSFGVSIIAVYAFCASFGFGRCETRNFVYLKIALAALFAAFLN</sequence>